<reference evidence="17 18" key="1">
    <citation type="submission" date="2015-08" db="EMBL/GenBank/DDBJ databases">
        <title>The complete genome sequence of Bacillus beveridgei MLTeJB.</title>
        <authorList>
            <person name="Hanson T.E."/>
            <person name="Mesa C."/>
            <person name="Basesman S.M."/>
            <person name="Oremland R.S."/>
        </authorList>
    </citation>
    <scope>NUCLEOTIDE SEQUENCE [LARGE SCALE GENOMIC DNA]</scope>
    <source>
        <strain evidence="17 18">MLTeJB</strain>
    </source>
</reference>
<comment type="catalytic activity">
    <reaction evidence="12 13">
        <text>ATP + H2O = ADP + phosphate + H(+)</text>
        <dbReference type="Rhea" id="RHEA:13065"/>
        <dbReference type="ChEBI" id="CHEBI:15377"/>
        <dbReference type="ChEBI" id="CHEBI:15378"/>
        <dbReference type="ChEBI" id="CHEBI:30616"/>
        <dbReference type="ChEBI" id="CHEBI:43474"/>
        <dbReference type="ChEBI" id="CHEBI:456216"/>
        <dbReference type="EC" id="5.6.2.4"/>
    </reaction>
</comment>
<dbReference type="GO" id="GO:0008408">
    <property type="term" value="F:3'-5' exonuclease activity"/>
    <property type="evidence" value="ECO:0007669"/>
    <property type="project" value="UniProtKB-UniRule"/>
</dbReference>
<feature type="domain" description="UvrD-like helicase C-terminal" evidence="16">
    <location>
        <begin position="502"/>
        <end position="798"/>
    </location>
</feature>
<evidence type="ECO:0000259" key="15">
    <source>
        <dbReference type="PROSITE" id="PS51198"/>
    </source>
</evidence>
<keyword evidence="8 13" id="KW-0238">DNA-binding</keyword>
<comment type="function">
    <text evidence="13">The heterodimer acts as both an ATP-dependent DNA helicase and an ATP-dependent, dual-direction single-stranded exonuclease. Recognizes the chi site generating a DNA molecule suitable for the initiation of homologous recombination. The AddA nuclease domain is required for chi fragment generation; this subunit has the helicase and 3' -&gt; 5' nuclease activities.</text>
</comment>
<dbReference type="RefSeq" id="WP_069364995.1">
    <property type="nucleotide sequence ID" value="NZ_CP012502.1"/>
</dbReference>
<evidence type="ECO:0000256" key="6">
    <source>
        <dbReference type="ARBA" id="ARBA00022839"/>
    </source>
</evidence>
<evidence type="ECO:0000256" key="14">
    <source>
        <dbReference type="PROSITE-ProRule" id="PRU00560"/>
    </source>
</evidence>
<evidence type="ECO:0000256" key="12">
    <source>
        <dbReference type="ARBA" id="ARBA00048988"/>
    </source>
</evidence>
<dbReference type="Gene3D" id="3.90.320.10">
    <property type="match status" value="1"/>
</dbReference>
<dbReference type="GO" id="GO:0043138">
    <property type="term" value="F:3'-5' DNA helicase activity"/>
    <property type="evidence" value="ECO:0007669"/>
    <property type="project" value="UniProtKB-UniRule"/>
</dbReference>
<keyword evidence="10 13" id="KW-0413">Isomerase</keyword>
<comment type="catalytic activity">
    <reaction evidence="11 13">
        <text>Couples ATP hydrolysis with the unwinding of duplex DNA by translocating in the 3'-5' direction.</text>
        <dbReference type="EC" id="5.6.2.4"/>
    </reaction>
</comment>
<dbReference type="GO" id="GO:0005524">
    <property type="term" value="F:ATP binding"/>
    <property type="evidence" value="ECO:0007669"/>
    <property type="project" value="UniProtKB-UniRule"/>
</dbReference>
<evidence type="ECO:0000256" key="11">
    <source>
        <dbReference type="ARBA" id="ARBA00034617"/>
    </source>
</evidence>
<dbReference type="GO" id="GO:0033202">
    <property type="term" value="C:DNA helicase complex"/>
    <property type="evidence" value="ECO:0007669"/>
    <property type="project" value="TreeGrafter"/>
</dbReference>
<feature type="domain" description="UvrD-like helicase ATP-binding" evidence="15">
    <location>
        <begin position="10"/>
        <end position="474"/>
    </location>
</feature>
<evidence type="ECO:0000256" key="7">
    <source>
        <dbReference type="ARBA" id="ARBA00022840"/>
    </source>
</evidence>
<keyword evidence="7 13" id="KW-0067">ATP-binding</keyword>
<keyword evidence="18" id="KW-1185">Reference proteome</keyword>
<dbReference type="AlphaFoldDB" id="A0A1D7QVC7"/>
<dbReference type="InterPro" id="IPR038726">
    <property type="entry name" value="PDDEXK_AddAB-type"/>
</dbReference>
<dbReference type="CDD" id="cd17932">
    <property type="entry name" value="DEXQc_UvrD"/>
    <property type="match status" value="2"/>
</dbReference>
<dbReference type="STRING" id="632773.BBEV_1604"/>
<dbReference type="GO" id="GO:0016887">
    <property type="term" value="F:ATP hydrolysis activity"/>
    <property type="evidence" value="ECO:0007669"/>
    <property type="project" value="RHEA"/>
</dbReference>
<dbReference type="NCBIfam" id="TIGR02785">
    <property type="entry name" value="addA_Gpos"/>
    <property type="match status" value="1"/>
</dbReference>
<keyword evidence="4 13" id="KW-0378">Hydrolase</keyword>
<protein>
    <recommendedName>
        <fullName evidence="13">ATP-dependent helicase/nuclease subunit A</fullName>
        <ecNumber evidence="13">3.1.-.-</ecNumber>
        <ecNumber evidence="13">5.6.2.4</ecNumber>
    </recommendedName>
    <alternativeName>
        <fullName evidence="13">ATP-dependent helicase/nuclease AddA</fullName>
    </alternativeName>
    <alternativeName>
        <fullName evidence="13">DNA 3'-5' helicase AddA</fullName>
    </alternativeName>
</protein>
<feature type="binding site" evidence="14">
    <location>
        <begin position="31"/>
        <end position="38"/>
    </location>
    <ligand>
        <name>ATP</name>
        <dbReference type="ChEBI" id="CHEBI:30616"/>
    </ligand>
</feature>
<dbReference type="GO" id="GO:0000724">
    <property type="term" value="P:double-strand break repair via homologous recombination"/>
    <property type="evidence" value="ECO:0007669"/>
    <property type="project" value="UniProtKB-UniRule"/>
</dbReference>
<keyword evidence="9 13" id="KW-0234">DNA repair</keyword>
<evidence type="ECO:0000259" key="16">
    <source>
        <dbReference type="PROSITE" id="PS51217"/>
    </source>
</evidence>
<dbReference type="InterPro" id="IPR014017">
    <property type="entry name" value="DNA_helicase_UvrD-like_C"/>
</dbReference>
<evidence type="ECO:0000256" key="3">
    <source>
        <dbReference type="ARBA" id="ARBA00022763"/>
    </source>
</evidence>
<dbReference type="EC" id="3.1.-.-" evidence="13"/>
<evidence type="ECO:0000256" key="10">
    <source>
        <dbReference type="ARBA" id="ARBA00023235"/>
    </source>
</evidence>
<dbReference type="KEGG" id="bbev:BBEV_1604"/>
<dbReference type="PATRIC" id="fig|632773.3.peg.1687"/>
<evidence type="ECO:0000313" key="18">
    <source>
        <dbReference type="Proteomes" id="UP000094463"/>
    </source>
</evidence>
<organism evidence="17 18">
    <name type="scientific">Salisediminibacterium beveridgei</name>
    <dbReference type="NCBI Taxonomy" id="632773"/>
    <lineage>
        <taxon>Bacteria</taxon>
        <taxon>Bacillati</taxon>
        <taxon>Bacillota</taxon>
        <taxon>Bacilli</taxon>
        <taxon>Bacillales</taxon>
        <taxon>Bacillaceae</taxon>
        <taxon>Salisediminibacterium</taxon>
    </lineage>
</organism>
<dbReference type="Pfam" id="PF00580">
    <property type="entry name" value="UvrD-helicase"/>
    <property type="match status" value="1"/>
</dbReference>
<dbReference type="FunFam" id="3.40.50.300:FF:001236">
    <property type="entry name" value="ATP-dependent helicase/nuclease subunit A"/>
    <property type="match status" value="1"/>
</dbReference>
<comment type="similarity">
    <text evidence="13">Belongs to the helicase family. AddA subfamily.</text>
</comment>
<evidence type="ECO:0000313" key="17">
    <source>
        <dbReference type="EMBL" id="AOM82965.1"/>
    </source>
</evidence>
<dbReference type="InterPro" id="IPR014016">
    <property type="entry name" value="UvrD-like_ATP-bd"/>
</dbReference>
<sequence>MEIKPKPPEVKWTDEQWQAIAAEGNNLLVAAAAGSGKTAVLVERIIYKITNTEKQTDLDRLLIVTFTNAAAAEMRHRIGEALEDKIAEKPESLHLKRQLTLLQKANISTLHSFCMNIVREYYYLIDIDPSFRILDDTEGVLLKDEVMESLFDEAYSSDNPSAFYDLVDRYSSDRNDEGLKNIILDLHDFSLSHPNPEEWLQSAAAVYTSVVKGNYKTDEWFRELHFVISDLISEALLLFEQAVNLINAHDGFEKYQETIENEYATILKISETEDVAEQFEQLQKVSFQSLKPLTKKDMFEPEIKDAITNARNEAKGKITTLKEKFVFQSLDDSLADTGDLAFSVENLMNLVSAFSMKYEEEKKEKSVVDFSDLEHYALSILNMNHHGEEIAKQYRDYFVEIMTDEYQDTNRVQEAILRLVSQKDNRFMVGDVKQSIYRFRLADPGLFLEKYRHYTSDGSGDGMVIDLSMNFRSRDEILSSVNYLFKQFMDEKAGELEYDDAAALVTGNLSFPEEENLHTDFHLIDLMKDGNDHSSIPDTEAEEDLSAAEAESLAMIERIQDMLSNQRVYDPEKKSYRKMQYRDIVILVRSMTWSDTFMESFKQAGIPLYADVSKGYFSAIEVQIMLSLLKIIDNPHQDVPLASVLRSPIAGLSSEEMAEIRIQGSGNDFFHDVMRFPELDLQNSEELQIKITSFLNRLKNWRNKARATSLSSFIWKLYGDTGYFDYAGGMPGGKQRQANLKALYDRAKAYEKTSFRGLYRFLKFIEKMEQRGDDLGEARSIGEQEDVVRLMTVHKSKGLEYPVVILPGLNRPFNRMDFRQPYLMHQKLGFGTRWFDPELRVVSPSLPHEVMKQVASKEMLAEEMRVLYVAMTRAKEQLILIGSSKNAEKEVMKWSEKASAKQIKLPIFSRMNANTYLDWMMPAILRHPDVQEIVKDDGTYPVADFTIRDRSKWTFRNVLSNELSLPRTSDSMRDEELYQSLRDLAPVPGDLNEEEQVKHIFEWEYPFEQATKFQSKQTVSELKAGLDSDYSDDRFIFSFRPDFAERPGFLQQNLLKPSEKGTLMHMVMQLIDLQHTSEQELNDQLQNWVSENRLSIEEAKQLNVAQAAAFFKTTIGQEMKQAEEVWRELPFTHAIPAESAYPDWQKEKGEEDVFIQGMVDVIFRNSTGELIMIDYKTDQISQDLASDEAVAAHFSEKYKVQLEFYQKAIESSWNEPIESCLLYLMEADQIVEVHSK</sequence>
<dbReference type="InterPro" id="IPR000212">
    <property type="entry name" value="DNA_helicase_UvrD/REP"/>
</dbReference>
<dbReference type="PANTHER" id="PTHR11070:SF48">
    <property type="entry name" value="ATP-DEPENDENT HELICASE_NUCLEASE SUBUNIT A"/>
    <property type="match status" value="1"/>
</dbReference>
<dbReference type="Pfam" id="PF12705">
    <property type="entry name" value="PDDEXK_1"/>
    <property type="match status" value="1"/>
</dbReference>
<dbReference type="Proteomes" id="UP000094463">
    <property type="component" value="Chromosome"/>
</dbReference>
<keyword evidence="3 13" id="KW-0227">DNA damage</keyword>
<dbReference type="InterPro" id="IPR027417">
    <property type="entry name" value="P-loop_NTPase"/>
</dbReference>
<comment type="subunit">
    <text evidence="13">Heterodimer of AddA and AddB/RexB.</text>
</comment>
<dbReference type="EMBL" id="CP012502">
    <property type="protein sequence ID" value="AOM82965.1"/>
    <property type="molecule type" value="Genomic_DNA"/>
</dbReference>
<evidence type="ECO:0000256" key="4">
    <source>
        <dbReference type="ARBA" id="ARBA00022801"/>
    </source>
</evidence>
<dbReference type="InterPro" id="IPR011335">
    <property type="entry name" value="Restrct_endonuc-II-like"/>
</dbReference>
<name>A0A1D7QVC7_9BACI</name>
<dbReference type="SUPFAM" id="SSF52540">
    <property type="entry name" value="P-loop containing nucleoside triphosphate hydrolases"/>
    <property type="match status" value="1"/>
</dbReference>
<evidence type="ECO:0000256" key="5">
    <source>
        <dbReference type="ARBA" id="ARBA00022806"/>
    </source>
</evidence>
<keyword evidence="1 13" id="KW-0540">Nuclease</keyword>
<dbReference type="OrthoDB" id="9810135at2"/>
<evidence type="ECO:0000256" key="1">
    <source>
        <dbReference type="ARBA" id="ARBA00022722"/>
    </source>
</evidence>
<dbReference type="PROSITE" id="PS51217">
    <property type="entry name" value="UVRD_HELICASE_CTER"/>
    <property type="match status" value="1"/>
</dbReference>
<evidence type="ECO:0000256" key="2">
    <source>
        <dbReference type="ARBA" id="ARBA00022741"/>
    </source>
</evidence>
<dbReference type="HAMAP" id="MF_01451">
    <property type="entry name" value="AddA"/>
    <property type="match status" value="1"/>
</dbReference>
<dbReference type="EC" id="5.6.2.4" evidence="13"/>
<dbReference type="Pfam" id="PF13361">
    <property type="entry name" value="UvrD_C"/>
    <property type="match status" value="1"/>
</dbReference>
<gene>
    <name evidence="13 17" type="primary">addA</name>
    <name evidence="17" type="ORF">BBEV_1604</name>
</gene>
<keyword evidence="6 13" id="KW-0269">Exonuclease</keyword>
<dbReference type="PROSITE" id="PS51198">
    <property type="entry name" value="UVRD_HELICASE_ATP_BIND"/>
    <property type="match status" value="1"/>
</dbReference>
<dbReference type="PANTHER" id="PTHR11070">
    <property type="entry name" value="UVRD / RECB / PCRA DNA HELICASE FAMILY MEMBER"/>
    <property type="match status" value="1"/>
</dbReference>
<dbReference type="Gene3D" id="3.40.50.300">
    <property type="entry name" value="P-loop containing nucleotide triphosphate hydrolases"/>
    <property type="match status" value="4"/>
</dbReference>
<keyword evidence="5 13" id="KW-0347">Helicase</keyword>
<accession>A0A1D7QVC7</accession>
<keyword evidence="2 13" id="KW-0547">Nucleotide-binding</keyword>
<dbReference type="InterPro" id="IPR014152">
    <property type="entry name" value="AddA"/>
</dbReference>
<evidence type="ECO:0000256" key="8">
    <source>
        <dbReference type="ARBA" id="ARBA00023125"/>
    </source>
</evidence>
<dbReference type="GO" id="GO:0005829">
    <property type="term" value="C:cytosol"/>
    <property type="evidence" value="ECO:0007669"/>
    <property type="project" value="TreeGrafter"/>
</dbReference>
<dbReference type="InterPro" id="IPR011604">
    <property type="entry name" value="PDDEXK-like_dom_sf"/>
</dbReference>
<dbReference type="SUPFAM" id="SSF52980">
    <property type="entry name" value="Restriction endonuclease-like"/>
    <property type="match status" value="1"/>
</dbReference>
<dbReference type="GO" id="GO:0003690">
    <property type="term" value="F:double-stranded DNA binding"/>
    <property type="evidence" value="ECO:0007669"/>
    <property type="project" value="UniProtKB-UniRule"/>
</dbReference>
<proteinExistence type="inferred from homology"/>
<comment type="cofactor">
    <cofactor evidence="13">
        <name>Mg(2+)</name>
        <dbReference type="ChEBI" id="CHEBI:18420"/>
    </cofactor>
</comment>
<evidence type="ECO:0000256" key="13">
    <source>
        <dbReference type="HAMAP-Rule" id="MF_01451"/>
    </source>
</evidence>
<evidence type="ECO:0000256" key="9">
    <source>
        <dbReference type="ARBA" id="ARBA00023204"/>
    </source>
</evidence>